<dbReference type="SUPFAM" id="SSF55103">
    <property type="entry name" value="FAD-linked oxidases, C-terminal domain"/>
    <property type="match status" value="1"/>
</dbReference>
<keyword evidence="4" id="KW-0560">Oxidoreductase</keyword>
<dbReference type="InterPro" id="IPR051914">
    <property type="entry name" value="FAD-linked_OxidoTrans_Type4"/>
</dbReference>
<dbReference type="EMBL" id="PCRF01000146">
    <property type="protein sequence ID" value="PIP16308.1"/>
    <property type="molecule type" value="Genomic_DNA"/>
</dbReference>
<dbReference type="InterPro" id="IPR016164">
    <property type="entry name" value="FAD-linked_Oxase-like_C"/>
</dbReference>
<reference evidence="6 7" key="1">
    <citation type="submission" date="2017-09" db="EMBL/GenBank/DDBJ databases">
        <title>Depth-based differentiation of microbial function through sediment-hosted aquifers and enrichment of novel symbionts in the deep terrestrial subsurface.</title>
        <authorList>
            <person name="Probst A.J."/>
            <person name="Ladd B."/>
            <person name="Jarett J.K."/>
            <person name="Geller-Mcgrath D.E."/>
            <person name="Sieber C.M."/>
            <person name="Emerson J.B."/>
            <person name="Anantharaman K."/>
            <person name="Thomas B.C."/>
            <person name="Malmstrom R."/>
            <person name="Stieglmeier M."/>
            <person name="Klingl A."/>
            <person name="Woyke T."/>
            <person name="Ryan C.M."/>
            <person name="Banfield J.F."/>
        </authorList>
    </citation>
    <scope>NUCLEOTIDE SEQUENCE [LARGE SCALE GENOMIC DNA]</scope>
    <source>
        <strain evidence="6">CG23_combo_of_CG06-09_8_20_14_all_48_7</strain>
    </source>
</reference>
<gene>
    <name evidence="6" type="ORF">COX46_03015</name>
</gene>
<evidence type="ECO:0000313" key="6">
    <source>
        <dbReference type="EMBL" id="PIP16308.1"/>
    </source>
</evidence>
<keyword evidence="2" id="KW-0285">Flavoprotein</keyword>
<evidence type="ECO:0000313" key="7">
    <source>
        <dbReference type="Proteomes" id="UP000230392"/>
    </source>
</evidence>
<feature type="domain" description="FAD-binding oxidoreductase/transferase type 4 C-terminal" evidence="5">
    <location>
        <begin position="14"/>
        <end position="182"/>
    </location>
</feature>
<organism evidence="6 7">
    <name type="scientific">bacterium (Candidatus Ratteibacteria) CG23_combo_of_CG06-09_8_20_14_all_48_7</name>
    <dbReference type="NCBI Taxonomy" id="2014292"/>
    <lineage>
        <taxon>Bacteria</taxon>
        <taxon>Candidatus Ratteibacteria</taxon>
    </lineage>
</organism>
<dbReference type="PANTHER" id="PTHR42934:SF2">
    <property type="entry name" value="GLYCOLATE OXIDASE SUBUNIT GLCD"/>
    <property type="match status" value="1"/>
</dbReference>
<proteinExistence type="predicted"/>
<comment type="cofactor">
    <cofactor evidence="1">
        <name>FAD</name>
        <dbReference type="ChEBI" id="CHEBI:57692"/>
    </cofactor>
</comment>
<dbReference type="Gene3D" id="3.30.70.2740">
    <property type="match status" value="1"/>
</dbReference>
<keyword evidence="3" id="KW-0274">FAD</keyword>
<evidence type="ECO:0000256" key="1">
    <source>
        <dbReference type="ARBA" id="ARBA00001974"/>
    </source>
</evidence>
<dbReference type="Gene3D" id="1.10.45.10">
    <property type="entry name" value="Vanillyl-alcohol Oxidase, Chain A, domain 4"/>
    <property type="match status" value="1"/>
</dbReference>
<feature type="non-terminal residue" evidence="6">
    <location>
        <position position="1"/>
    </location>
</feature>
<dbReference type="InterPro" id="IPR016171">
    <property type="entry name" value="Vanillyl_alc_oxidase_C-sub2"/>
</dbReference>
<evidence type="ECO:0000259" key="5">
    <source>
        <dbReference type="Pfam" id="PF02913"/>
    </source>
</evidence>
<dbReference type="AlphaFoldDB" id="A0A2G9YAQ9"/>
<dbReference type="Pfam" id="PF02913">
    <property type="entry name" value="FAD-oxidase_C"/>
    <property type="match status" value="1"/>
</dbReference>
<dbReference type="InterPro" id="IPR004113">
    <property type="entry name" value="FAD-bd_oxidored_4_C"/>
</dbReference>
<evidence type="ECO:0000256" key="2">
    <source>
        <dbReference type="ARBA" id="ARBA00022630"/>
    </source>
</evidence>
<sequence length="193" mass="22108">PNIPDCSFALYIEALAESLEDWLNVIEGYPVIDTWVGEEAVSYQKLINFRHRLPENVNDYFKHIKSQKVSLDFAVPEAVFQELYAYYQEVRKTHRDLETVLFGHIGENHLHFNFFPKDQAEKDRVARICQEVALRVISMGGTISAEHGIGKIKHKYLSMMYGRAGILQMVAVKKTLDPAGILGLDNLFPRDLL</sequence>
<dbReference type="GO" id="GO:0050660">
    <property type="term" value="F:flavin adenine dinucleotide binding"/>
    <property type="evidence" value="ECO:0007669"/>
    <property type="project" value="InterPro"/>
</dbReference>
<evidence type="ECO:0000256" key="4">
    <source>
        <dbReference type="ARBA" id="ARBA00023002"/>
    </source>
</evidence>
<dbReference type="Proteomes" id="UP000230392">
    <property type="component" value="Unassembled WGS sequence"/>
</dbReference>
<protein>
    <submittedName>
        <fullName evidence="6">FAD-linked oxidase</fullName>
    </submittedName>
</protein>
<evidence type="ECO:0000256" key="3">
    <source>
        <dbReference type="ARBA" id="ARBA00022827"/>
    </source>
</evidence>
<accession>A0A2G9YAQ9</accession>
<dbReference type="PANTHER" id="PTHR42934">
    <property type="entry name" value="GLYCOLATE OXIDASE SUBUNIT GLCD"/>
    <property type="match status" value="1"/>
</dbReference>
<name>A0A2G9YAQ9_9BACT</name>
<dbReference type="GO" id="GO:0016491">
    <property type="term" value="F:oxidoreductase activity"/>
    <property type="evidence" value="ECO:0007669"/>
    <property type="project" value="UniProtKB-KW"/>
</dbReference>
<comment type="caution">
    <text evidence="6">The sequence shown here is derived from an EMBL/GenBank/DDBJ whole genome shotgun (WGS) entry which is preliminary data.</text>
</comment>